<proteinExistence type="inferred from homology"/>
<dbReference type="Proteomes" id="UP001152607">
    <property type="component" value="Unassembled WGS sequence"/>
</dbReference>
<evidence type="ECO:0000256" key="6">
    <source>
        <dbReference type="ARBA" id="ARBA00022989"/>
    </source>
</evidence>
<dbReference type="OrthoDB" id="6500128at2759"/>
<dbReference type="SUPFAM" id="SSF52540">
    <property type="entry name" value="P-loop containing nucleoside triphosphate hydrolases"/>
    <property type="match status" value="1"/>
</dbReference>
<feature type="transmembrane region" description="Helical" evidence="10">
    <location>
        <begin position="6"/>
        <end position="21"/>
    </location>
</feature>
<dbReference type="PANTHER" id="PTHR24221:SF651">
    <property type="entry name" value="HEAVY METAL TOLERANCE PROTEIN"/>
    <property type="match status" value="1"/>
</dbReference>
<feature type="domain" description="ABC transmembrane type-1" evidence="12">
    <location>
        <begin position="234"/>
        <end position="516"/>
    </location>
</feature>
<feature type="transmembrane region" description="Helical" evidence="10">
    <location>
        <begin position="76"/>
        <end position="94"/>
    </location>
</feature>
<evidence type="ECO:0000256" key="5">
    <source>
        <dbReference type="ARBA" id="ARBA00022840"/>
    </source>
</evidence>
<dbReference type="EMBL" id="CAOQHR010000007">
    <property type="protein sequence ID" value="CAI6337027.1"/>
    <property type="molecule type" value="Genomic_DNA"/>
</dbReference>
<dbReference type="InterPro" id="IPR039421">
    <property type="entry name" value="Type_1_exporter"/>
</dbReference>
<dbReference type="PROSITE" id="PS50893">
    <property type="entry name" value="ABC_TRANSPORTER_2"/>
    <property type="match status" value="1"/>
</dbReference>
<dbReference type="Gene3D" id="3.40.50.300">
    <property type="entry name" value="P-loop containing nucleotide triphosphate hydrolases"/>
    <property type="match status" value="1"/>
</dbReference>
<evidence type="ECO:0000313" key="13">
    <source>
        <dbReference type="EMBL" id="CAI6337027.1"/>
    </source>
</evidence>
<dbReference type="GO" id="GO:0016887">
    <property type="term" value="F:ATP hydrolysis activity"/>
    <property type="evidence" value="ECO:0007669"/>
    <property type="project" value="InterPro"/>
</dbReference>
<evidence type="ECO:0000256" key="3">
    <source>
        <dbReference type="ARBA" id="ARBA00022692"/>
    </source>
</evidence>
<evidence type="ECO:0000313" key="14">
    <source>
        <dbReference type="Proteomes" id="UP001152607"/>
    </source>
</evidence>
<keyword evidence="6 10" id="KW-1133">Transmembrane helix</keyword>
<keyword evidence="14" id="KW-1185">Reference proteome</keyword>
<dbReference type="InterPro" id="IPR036640">
    <property type="entry name" value="ABC1_TM_sf"/>
</dbReference>
<dbReference type="GO" id="GO:0140359">
    <property type="term" value="F:ABC-type transporter activity"/>
    <property type="evidence" value="ECO:0007669"/>
    <property type="project" value="InterPro"/>
</dbReference>
<evidence type="ECO:0000256" key="4">
    <source>
        <dbReference type="ARBA" id="ARBA00022741"/>
    </source>
</evidence>
<dbReference type="GO" id="GO:0005774">
    <property type="term" value="C:vacuolar membrane"/>
    <property type="evidence" value="ECO:0007669"/>
    <property type="project" value="TreeGrafter"/>
</dbReference>
<evidence type="ECO:0000259" key="11">
    <source>
        <dbReference type="PROSITE" id="PS50893"/>
    </source>
</evidence>
<dbReference type="PROSITE" id="PS00211">
    <property type="entry name" value="ABC_TRANSPORTER_1"/>
    <property type="match status" value="1"/>
</dbReference>
<sequence length="796" mass="88459">MSNLTFVYVFPVALALNIFFPQKVTPPDNGFKVRFLENKALLWLHTSVILITVPQLSLGLAAGIKTFEEDWYISSQFLMSSCLVMLLLFTDLVAKCCSHLPVTLRGMLTHIICLTQNFVDITIVMLFHDLPSVSHPFTLAQFILTMTKTTAIISILAIYGSSRPGKKDLEFERLADSIATHENGGYGTITSSNESHPPPKSQKPISQSAPAPGFEQFFKYIWPSHPSSLRVLVVLCFLLEILQRGINVFVPRTLGLIIKDLQLGVSPYLHIFLFVTFRACSGKTGLLGCLRSQCWVPIGQNTYRRITLSAFEWVLNLSLGFHLATKLGILTSALSKGAAIDQFLDFLLFSLVGVIADIVLAVGYFLLFFDFQYAMIVVFTSWAYVSATVYMALYRGKARRKMVDRSQEVNAVQTDALSTYEAVHLNSALELQSTKLSESIKEYQLGEFAVLTSLNALNAIQTLLFSLGILAVSLLCAYRTRQSENRVADFVTIVTYMVQLQQPLGFLGSVYNVVQNSLVDAEKTMSLFQEMPSVKDRDDAIELQACRGDVTFSNVHFSYTPGCPTIHDFSLTIPQGQSVAIVGESGSGKSTLLRLLLRFYDVDQGSITVDGVDIRDVTSESLRRAFGVVPQETILYNDTLMYNVRYANAGASEEDVYQACRAARIHEKIESLPEKYDTAVGERGLKLSGGERQRIAIARVILRAPSIVILDEATSSLDLETEKRIQTSLESVSRSRTSITIAHRLSTIAQSDVIVVLHKGWIVEKGCHADLMALGGRYSQMWEKQSEIRESPTHSE</sequence>
<accession>A0A9W4XX41</accession>
<dbReference type="InterPro" id="IPR011527">
    <property type="entry name" value="ABC1_TM_dom"/>
</dbReference>
<keyword evidence="3 10" id="KW-0812">Transmembrane</keyword>
<evidence type="ECO:0008006" key="15">
    <source>
        <dbReference type="Google" id="ProtNLM"/>
    </source>
</evidence>
<evidence type="ECO:0000256" key="8">
    <source>
        <dbReference type="ARBA" id="ARBA00024363"/>
    </source>
</evidence>
<feature type="transmembrane region" description="Helical" evidence="10">
    <location>
        <begin position="139"/>
        <end position="159"/>
    </location>
</feature>
<evidence type="ECO:0000256" key="2">
    <source>
        <dbReference type="ARBA" id="ARBA00022448"/>
    </source>
</evidence>
<feature type="transmembrane region" description="Helical" evidence="10">
    <location>
        <begin position="42"/>
        <end position="64"/>
    </location>
</feature>
<feature type="transmembrane region" description="Helical" evidence="10">
    <location>
        <begin position="373"/>
        <end position="393"/>
    </location>
</feature>
<comment type="similarity">
    <text evidence="8">Belongs to the ABC transporter superfamily. ABCB family. Heavy Metal importer (TC 3.A.1.210) subfamily.</text>
</comment>
<evidence type="ECO:0000259" key="12">
    <source>
        <dbReference type="PROSITE" id="PS50929"/>
    </source>
</evidence>
<keyword evidence="4" id="KW-0547">Nucleotide-binding</keyword>
<evidence type="ECO:0000256" key="10">
    <source>
        <dbReference type="SAM" id="Phobius"/>
    </source>
</evidence>
<dbReference type="InterPro" id="IPR003593">
    <property type="entry name" value="AAA+_ATPase"/>
</dbReference>
<evidence type="ECO:0000256" key="1">
    <source>
        <dbReference type="ARBA" id="ARBA00004141"/>
    </source>
</evidence>
<dbReference type="SMART" id="SM00382">
    <property type="entry name" value="AAA"/>
    <property type="match status" value="1"/>
</dbReference>
<comment type="caution">
    <text evidence="13">The sequence shown here is derived from an EMBL/GenBank/DDBJ whole genome shotgun (WGS) entry which is preliminary data.</text>
</comment>
<reference evidence="13" key="1">
    <citation type="submission" date="2023-01" db="EMBL/GenBank/DDBJ databases">
        <authorList>
            <person name="Van Ghelder C."/>
            <person name="Rancurel C."/>
        </authorList>
    </citation>
    <scope>NUCLEOTIDE SEQUENCE</scope>
    <source>
        <strain evidence="13">CNCM I-4278</strain>
    </source>
</reference>
<comment type="subcellular location">
    <subcellularLocation>
        <location evidence="1">Membrane</location>
        <topology evidence="1">Multi-pass membrane protein</topology>
    </subcellularLocation>
</comment>
<keyword evidence="5" id="KW-0067">ATP-binding</keyword>
<evidence type="ECO:0000256" key="9">
    <source>
        <dbReference type="SAM" id="MobiDB-lite"/>
    </source>
</evidence>
<dbReference type="Gene3D" id="1.20.1560.10">
    <property type="entry name" value="ABC transporter type 1, transmembrane domain"/>
    <property type="match status" value="1"/>
</dbReference>
<organism evidence="13 14">
    <name type="scientific">Periconia digitata</name>
    <dbReference type="NCBI Taxonomy" id="1303443"/>
    <lineage>
        <taxon>Eukaryota</taxon>
        <taxon>Fungi</taxon>
        <taxon>Dikarya</taxon>
        <taxon>Ascomycota</taxon>
        <taxon>Pezizomycotina</taxon>
        <taxon>Dothideomycetes</taxon>
        <taxon>Pleosporomycetidae</taxon>
        <taxon>Pleosporales</taxon>
        <taxon>Massarineae</taxon>
        <taxon>Periconiaceae</taxon>
        <taxon>Periconia</taxon>
    </lineage>
</organism>
<feature type="region of interest" description="Disordered" evidence="9">
    <location>
        <begin position="187"/>
        <end position="208"/>
    </location>
</feature>
<dbReference type="PANTHER" id="PTHR24221">
    <property type="entry name" value="ATP-BINDING CASSETTE SUB-FAMILY B"/>
    <property type="match status" value="1"/>
</dbReference>
<evidence type="ECO:0000256" key="7">
    <source>
        <dbReference type="ARBA" id="ARBA00023136"/>
    </source>
</evidence>
<dbReference type="SUPFAM" id="SSF90123">
    <property type="entry name" value="ABC transporter transmembrane region"/>
    <property type="match status" value="1"/>
</dbReference>
<dbReference type="Pfam" id="PF00005">
    <property type="entry name" value="ABC_tran"/>
    <property type="match status" value="1"/>
</dbReference>
<feature type="transmembrane region" description="Helical" evidence="10">
    <location>
        <begin position="448"/>
        <end position="475"/>
    </location>
</feature>
<dbReference type="AlphaFoldDB" id="A0A9W4XX41"/>
<dbReference type="GO" id="GO:0005524">
    <property type="term" value="F:ATP binding"/>
    <property type="evidence" value="ECO:0007669"/>
    <property type="project" value="UniProtKB-KW"/>
</dbReference>
<dbReference type="InterPro" id="IPR017871">
    <property type="entry name" value="ABC_transporter-like_CS"/>
</dbReference>
<keyword evidence="7 10" id="KW-0472">Membrane</keyword>
<feature type="domain" description="ABC transporter" evidence="11">
    <location>
        <begin position="550"/>
        <end position="784"/>
    </location>
</feature>
<dbReference type="InterPro" id="IPR027417">
    <property type="entry name" value="P-loop_NTPase"/>
</dbReference>
<feature type="transmembrane region" description="Helical" evidence="10">
    <location>
        <begin position="346"/>
        <end position="367"/>
    </location>
</feature>
<gene>
    <name evidence="13" type="ORF">PDIGIT_LOCUS10134</name>
</gene>
<dbReference type="PROSITE" id="PS50929">
    <property type="entry name" value="ABC_TM1F"/>
    <property type="match status" value="1"/>
</dbReference>
<protein>
    <recommendedName>
        <fullName evidence="15">Heavy metal tolerance protein</fullName>
    </recommendedName>
</protein>
<keyword evidence="2" id="KW-0813">Transport</keyword>
<feature type="transmembrane region" description="Helical" evidence="10">
    <location>
        <begin position="106"/>
        <end position="127"/>
    </location>
</feature>
<name>A0A9W4XX41_9PLEO</name>
<dbReference type="FunFam" id="3.40.50.300:FF:000287">
    <property type="entry name" value="Multidrug ABC transporter ATP-binding protein"/>
    <property type="match status" value="1"/>
</dbReference>
<dbReference type="InterPro" id="IPR003439">
    <property type="entry name" value="ABC_transporter-like_ATP-bd"/>
</dbReference>
<dbReference type="Pfam" id="PF00664">
    <property type="entry name" value="ABC_membrane"/>
    <property type="match status" value="1"/>
</dbReference>